<dbReference type="EMBL" id="CP101185">
    <property type="protein sequence ID" value="UYV96710.1"/>
    <property type="molecule type" value="Genomic_DNA"/>
</dbReference>
<feature type="transmembrane region" description="Helical" evidence="1">
    <location>
        <begin position="15"/>
        <end position="35"/>
    </location>
</feature>
<feature type="transmembrane region" description="Helical" evidence="1">
    <location>
        <begin position="66"/>
        <end position="86"/>
    </location>
</feature>
<evidence type="ECO:0000313" key="4">
    <source>
        <dbReference type="Proteomes" id="UP001163293"/>
    </source>
</evidence>
<keyword evidence="1" id="KW-1133">Transmembrane helix</keyword>
<keyword evidence="1" id="KW-0472">Membrane</keyword>
<dbReference type="Pfam" id="PF04892">
    <property type="entry name" value="VanZ"/>
    <property type="match status" value="1"/>
</dbReference>
<organism evidence="3 4">
    <name type="scientific">Paenarthrobacter ureafaciens</name>
    <dbReference type="NCBI Taxonomy" id="37931"/>
    <lineage>
        <taxon>Bacteria</taxon>
        <taxon>Bacillati</taxon>
        <taxon>Actinomycetota</taxon>
        <taxon>Actinomycetes</taxon>
        <taxon>Micrococcales</taxon>
        <taxon>Micrococcaceae</taxon>
        <taxon>Paenarthrobacter</taxon>
    </lineage>
</organism>
<dbReference type="AlphaFoldDB" id="A0AAX3EF53"/>
<dbReference type="InterPro" id="IPR053150">
    <property type="entry name" value="Teicoplanin_resist-assoc"/>
</dbReference>
<feature type="transmembrane region" description="Helical" evidence="1">
    <location>
        <begin position="41"/>
        <end position="59"/>
    </location>
</feature>
<dbReference type="InterPro" id="IPR006976">
    <property type="entry name" value="VanZ-like"/>
</dbReference>
<protein>
    <submittedName>
        <fullName evidence="3">VanZ family protein</fullName>
    </submittedName>
</protein>
<sequence length="146" mass="15735">MITARDRTPRLGRRVLMAAFGVYLVALALVVFLPSKEASTVTGFVGVIAEWLAALGLPFEEAAVGVEFVSNIVMFVPFGLLATFLWPDGWNWWRMLLLGAATSTFIEVTQLIIPGRVTALSDVIANSAGALIGAVVARQVYRGSEH</sequence>
<accession>A0AAX3EF53</accession>
<gene>
    <name evidence="3" type="ORF">NL394_16885</name>
</gene>
<dbReference type="Proteomes" id="UP001163293">
    <property type="component" value="Chromosome"/>
</dbReference>
<feature type="domain" description="VanZ-like" evidence="2">
    <location>
        <begin position="20"/>
        <end position="138"/>
    </location>
</feature>
<evidence type="ECO:0000313" key="3">
    <source>
        <dbReference type="EMBL" id="UYV96710.1"/>
    </source>
</evidence>
<keyword evidence="1" id="KW-0812">Transmembrane</keyword>
<reference evidence="3" key="1">
    <citation type="submission" date="2022-07" db="EMBL/GenBank/DDBJ databases">
        <authorList>
            <person name="Wu T."/>
        </authorList>
    </citation>
    <scope>NUCLEOTIDE SEQUENCE</scope>
    <source>
        <strain evidence="3">SD-1</strain>
    </source>
</reference>
<keyword evidence="4" id="KW-1185">Reference proteome</keyword>
<name>A0AAX3EF53_PAEUR</name>
<evidence type="ECO:0000259" key="2">
    <source>
        <dbReference type="Pfam" id="PF04892"/>
    </source>
</evidence>
<dbReference type="RefSeq" id="WP_069695865.1">
    <property type="nucleotide sequence ID" value="NZ_CP043010.1"/>
</dbReference>
<proteinExistence type="predicted"/>
<evidence type="ECO:0000256" key="1">
    <source>
        <dbReference type="SAM" id="Phobius"/>
    </source>
</evidence>
<dbReference type="PANTHER" id="PTHR36834:SF1">
    <property type="entry name" value="INTEGRAL MEMBRANE PROTEIN"/>
    <property type="match status" value="1"/>
</dbReference>
<dbReference type="PANTHER" id="PTHR36834">
    <property type="entry name" value="MEMBRANE PROTEIN-RELATED"/>
    <property type="match status" value="1"/>
</dbReference>